<comment type="caution">
    <text evidence="2">The sequence shown here is derived from an EMBL/GenBank/DDBJ whole genome shotgun (WGS) entry which is preliminary data.</text>
</comment>
<dbReference type="Gene3D" id="3.40.50.300">
    <property type="entry name" value="P-loop containing nucleotide triphosphate hydrolases"/>
    <property type="match status" value="1"/>
</dbReference>
<gene>
    <name evidence="2" type="ORF">DI556_04740</name>
</gene>
<dbReference type="InterPro" id="IPR050678">
    <property type="entry name" value="DNA_Partitioning_ATPase"/>
</dbReference>
<evidence type="ECO:0000313" key="3">
    <source>
        <dbReference type="Proteomes" id="UP000249185"/>
    </source>
</evidence>
<dbReference type="PANTHER" id="PTHR13696">
    <property type="entry name" value="P-LOOP CONTAINING NUCLEOSIDE TRIPHOSPHATE HYDROLASE"/>
    <property type="match status" value="1"/>
</dbReference>
<accession>A0A2W5ND56</accession>
<sequence>MRKRRETQHMGKVVTFAQQKGGSGKTTVLAHLATAWGSAGRSVAIIDLDPQASLTRWAALRADPALTEVETRDYRAASDIRAARKAHDYVLIDCPGAASTLLDSVIRDSDLVIAPCQPSPLDVWALASVLEAARKARTELRILLNRVPPRHGSLEEVLGQLGDARALLLATQFGNRLAYGQALLSGSTANETQPRSTAAAEVAGLRAELTALLGRI</sequence>
<name>A0A2W5ND56_RHOSU</name>
<dbReference type="Pfam" id="PF01656">
    <property type="entry name" value="CbiA"/>
    <property type="match status" value="1"/>
</dbReference>
<feature type="domain" description="CobQ/CobB/MinD/ParA nucleotide binding" evidence="1">
    <location>
        <begin position="14"/>
        <end position="161"/>
    </location>
</feature>
<dbReference type="AlphaFoldDB" id="A0A2W5ND56"/>
<dbReference type="PANTHER" id="PTHR13696:SF96">
    <property type="entry name" value="COBQ_COBB_MIND_PARA NUCLEOTIDE BINDING DOMAIN-CONTAINING PROTEIN"/>
    <property type="match status" value="1"/>
</dbReference>
<protein>
    <submittedName>
        <fullName evidence="2">Cobyrinic acid a,c-diamide synthase</fullName>
    </submittedName>
</protein>
<organism evidence="2 3">
    <name type="scientific">Rhodovulum sulfidophilum</name>
    <name type="common">Rhodobacter sulfidophilus</name>
    <dbReference type="NCBI Taxonomy" id="35806"/>
    <lineage>
        <taxon>Bacteria</taxon>
        <taxon>Pseudomonadati</taxon>
        <taxon>Pseudomonadota</taxon>
        <taxon>Alphaproteobacteria</taxon>
        <taxon>Rhodobacterales</taxon>
        <taxon>Paracoccaceae</taxon>
        <taxon>Rhodovulum</taxon>
    </lineage>
</organism>
<dbReference type="Proteomes" id="UP000249185">
    <property type="component" value="Unassembled WGS sequence"/>
</dbReference>
<dbReference type="InterPro" id="IPR027417">
    <property type="entry name" value="P-loop_NTPase"/>
</dbReference>
<dbReference type="InterPro" id="IPR002586">
    <property type="entry name" value="CobQ/CobB/MinD/ParA_Nub-bd_dom"/>
</dbReference>
<dbReference type="EMBL" id="QFPW01000002">
    <property type="protein sequence ID" value="PZQ51471.1"/>
    <property type="molecule type" value="Genomic_DNA"/>
</dbReference>
<dbReference type="CDD" id="cd02042">
    <property type="entry name" value="ParAB_family"/>
    <property type="match status" value="1"/>
</dbReference>
<evidence type="ECO:0000313" key="2">
    <source>
        <dbReference type="EMBL" id="PZQ51471.1"/>
    </source>
</evidence>
<dbReference type="SUPFAM" id="SSF52540">
    <property type="entry name" value="P-loop containing nucleoside triphosphate hydrolases"/>
    <property type="match status" value="1"/>
</dbReference>
<evidence type="ECO:0000259" key="1">
    <source>
        <dbReference type="Pfam" id="PF01656"/>
    </source>
</evidence>
<reference evidence="2 3" key="1">
    <citation type="submission" date="2017-08" db="EMBL/GenBank/DDBJ databases">
        <title>Infants hospitalized years apart are colonized by the same room-sourced microbial strains.</title>
        <authorList>
            <person name="Brooks B."/>
            <person name="Olm M.R."/>
            <person name="Firek B.A."/>
            <person name="Baker R."/>
            <person name="Thomas B.C."/>
            <person name="Morowitz M.J."/>
            <person name="Banfield J.F."/>
        </authorList>
    </citation>
    <scope>NUCLEOTIDE SEQUENCE [LARGE SCALE GENOMIC DNA]</scope>
    <source>
        <strain evidence="2">S2_005_002_R2_34</strain>
    </source>
</reference>
<proteinExistence type="predicted"/>
<dbReference type="PIRSF" id="PIRSF009320">
    <property type="entry name" value="Nuc_binding_HP_1000"/>
    <property type="match status" value="1"/>
</dbReference>